<dbReference type="EMBL" id="LNQL01000003">
    <property type="protein sequence ID" value="KSU48660.1"/>
    <property type="molecule type" value="Genomic_DNA"/>
</dbReference>
<evidence type="ECO:0000313" key="2">
    <source>
        <dbReference type="EMBL" id="KSU48660.1"/>
    </source>
</evidence>
<dbReference type="InterPro" id="IPR036188">
    <property type="entry name" value="FAD/NAD-bd_sf"/>
</dbReference>
<dbReference type="AlphaFoldDB" id="A0A0V8GEE2"/>
<feature type="domain" description="Amine oxidase" evidence="1">
    <location>
        <begin position="90"/>
        <end position="318"/>
    </location>
</feature>
<dbReference type="OrthoDB" id="5792777at2"/>
<dbReference type="Gene3D" id="3.90.660.10">
    <property type="match status" value="1"/>
</dbReference>
<evidence type="ECO:0000259" key="1">
    <source>
        <dbReference type="Pfam" id="PF01593"/>
    </source>
</evidence>
<dbReference type="SUPFAM" id="SSF51905">
    <property type="entry name" value="FAD/NAD(P)-binding domain"/>
    <property type="match status" value="1"/>
</dbReference>
<dbReference type="PANTHER" id="PTHR16128:SF5">
    <property type="entry name" value="FAD_NAD(P)-BINDING OXIDOREDUCTASE FAMILY PROTEIN"/>
    <property type="match status" value="1"/>
</dbReference>
<dbReference type="RefSeq" id="WP_058265404.1">
    <property type="nucleotide sequence ID" value="NZ_FMYN01000003.1"/>
</dbReference>
<keyword evidence="2" id="KW-0456">Lyase</keyword>
<dbReference type="Gene3D" id="3.50.50.60">
    <property type="entry name" value="FAD/NAD(P)-binding domain"/>
    <property type="match status" value="1"/>
</dbReference>
<dbReference type="PANTHER" id="PTHR16128">
    <property type="entry name" value="FAD/NAD(P)-BINDING OXIDOREDUCTASE FAMILY PROTEIN"/>
    <property type="match status" value="1"/>
</dbReference>
<comment type="caution">
    <text evidence="2">The sequence shown here is derived from an EMBL/GenBank/DDBJ whole genome shotgun (WGS) entry which is preliminary data.</text>
</comment>
<dbReference type="GeneID" id="90838992"/>
<dbReference type="InterPro" id="IPR002937">
    <property type="entry name" value="Amino_oxidase"/>
</dbReference>
<gene>
    <name evidence="2" type="ORF">AS033_10025</name>
</gene>
<dbReference type="GO" id="GO:0016829">
    <property type="term" value="F:lyase activity"/>
    <property type="evidence" value="ECO:0007669"/>
    <property type="project" value="UniProtKB-KW"/>
</dbReference>
<protein>
    <submittedName>
        <fullName evidence="2">Deoxyribodipyrimidine photolyase</fullName>
    </submittedName>
</protein>
<dbReference type="Pfam" id="PF13450">
    <property type="entry name" value="NAD_binding_8"/>
    <property type="match status" value="1"/>
</dbReference>
<evidence type="ECO:0000313" key="3">
    <source>
        <dbReference type="Proteomes" id="UP000053797"/>
    </source>
</evidence>
<dbReference type="Pfam" id="PF01593">
    <property type="entry name" value="Amino_oxidase"/>
    <property type="match status" value="1"/>
</dbReference>
<accession>A0A0V8GEE2</accession>
<organism evidence="2 3">
    <name type="scientific">Exiguobacterium indicum</name>
    <dbReference type="NCBI Taxonomy" id="296995"/>
    <lineage>
        <taxon>Bacteria</taxon>
        <taxon>Bacillati</taxon>
        <taxon>Bacillota</taxon>
        <taxon>Bacilli</taxon>
        <taxon>Bacillales</taxon>
        <taxon>Bacillales Family XII. Incertae Sedis</taxon>
        <taxon>Exiguobacterium</taxon>
    </lineage>
</organism>
<name>A0A0V8GEE2_9BACL</name>
<sequence>MTGKRIGIIGGGLAGIFAARQLQAAGHAVEIIEKSQSVGGRMATRRIDEGTADHGAVFFTVRTEELGREVDEWLEKGWVRKWFGTDFPRYVATNGMNQLVQAIGRGIPVQLNEQVTHITATEDELVTQATDHQGTYDALLVTAPVPQAYELLQSSDLALGDDDHEQLRQVTFEPTFVGLFEIKERLTIGEVGLQDEQLVDGMLKLVNNAEKQISKTTLLSVYMTARFSEDWYERPEEETLAEVERLLQQQLGPVTIVSRQLKRWRYAQARAVYRTPHLKLAAHPLWLAGDAFLEADDASGRTRVESAVISGLRVAEAIDTHLRQTVTATE</sequence>
<dbReference type="Proteomes" id="UP000053797">
    <property type="component" value="Unassembled WGS sequence"/>
</dbReference>
<dbReference type="GO" id="GO:0016491">
    <property type="term" value="F:oxidoreductase activity"/>
    <property type="evidence" value="ECO:0007669"/>
    <property type="project" value="InterPro"/>
</dbReference>
<reference evidence="2 3" key="1">
    <citation type="journal article" date="2015" name="Int. J. Syst. Evol. Microbiol.">
        <title>Exiguobacterium enclense sp. nov., isolated from sediment.</title>
        <authorList>
            <person name="Dastager S.G."/>
            <person name="Mawlankar R."/>
            <person name="Sonalkar V.V."/>
            <person name="Thorat M.N."/>
            <person name="Mual P."/>
            <person name="Verma A."/>
            <person name="Krishnamurthi S."/>
            <person name="Tang S.K."/>
            <person name="Li W.J."/>
        </authorList>
    </citation>
    <scope>NUCLEOTIDE SEQUENCE [LARGE SCALE GENOMIC DNA]</scope>
    <source>
        <strain evidence="2 3">NIO-1109</strain>
    </source>
</reference>
<proteinExistence type="predicted"/>